<accession>A0AAD5S1Y6</accession>
<dbReference type="GO" id="GO:0000724">
    <property type="term" value="P:double-strand break repair via homologous recombination"/>
    <property type="evidence" value="ECO:0007669"/>
    <property type="project" value="TreeGrafter"/>
</dbReference>
<feature type="compositionally biased region" description="Acidic residues" evidence="3">
    <location>
        <begin position="39"/>
        <end position="59"/>
    </location>
</feature>
<comment type="subcellular location">
    <subcellularLocation>
        <location evidence="2">Nucleus</location>
    </subcellularLocation>
</comment>
<evidence type="ECO:0000313" key="4">
    <source>
        <dbReference type="EMBL" id="KAJ3033252.1"/>
    </source>
</evidence>
<evidence type="ECO:0000256" key="3">
    <source>
        <dbReference type="SAM" id="MobiDB-lite"/>
    </source>
</evidence>
<dbReference type="GO" id="GO:0006406">
    <property type="term" value="P:mRNA export from nucleus"/>
    <property type="evidence" value="ECO:0007669"/>
    <property type="project" value="UniProtKB-UniRule"/>
</dbReference>
<dbReference type="PANTHER" id="PTHR16771:SF0">
    <property type="entry name" value="26S PROTEASOME COMPLEX SUBUNIT SEM1"/>
    <property type="match status" value="1"/>
</dbReference>
<dbReference type="AlphaFoldDB" id="A0AAD5S1Y6"/>
<keyword evidence="5" id="KW-1185">Reference proteome</keyword>
<evidence type="ECO:0000313" key="5">
    <source>
        <dbReference type="Proteomes" id="UP001212841"/>
    </source>
</evidence>
<comment type="similarity">
    <text evidence="1 2">Belongs to the DSS1/SEM1 family.</text>
</comment>
<keyword evidence="2" id="KW-0647">Proteasome</keyword>
<dbReference type="PANTHER" id="PTHR16771">
    <property type="entry name" value="26 PROTEASOME COMPLEX SUBUNIT DSS1"/>
    <property type="match status" value="1"/>
</dbReference>
<feature type="region of interest" description="Disordered" evidence="3">
    <location>
        <begin position="1"/>
        <end position="62"/>
    </location>
</feature>
<keyword evidence="2" id="KW-0539">Nucleus</keyword>
<reference evidence="4" key="1">
    <citation type="submission" date="2020-05" db="EMBL/GenBank/DDBJ databases">
        <title>Phylogenomic resolution of chytrid fungi.</title>
        <authorList>
            <person name="Stajich J.E."/>
            <person name="Amses K."/>
            <person name="Simmons R."/>
            <person name="Seto K."/>
            <person name="Myers J."/>
            <person name="Bonds A."/>
            <person name="Quandt C.A."/>
            <person name="Barry K."/>
            <person name="Liu P."/>
            <person name="Grigoriev I."/>
            <person name="Longcore J.E."/>
            <person name="James T.Y."/>
        </authorList>
    </citation>
    <scope>NUCLEOTIDE SEQUENCE</scope>
    <source>
        <strain evidence="4">JEL0318</strain>
    </source>
</reference>
<dbReference type="SMART" id="SM01385">
    <property type="entry name" value="DSS1_SEM1"/>
    <property type="match status" value="1"/>
</dbReference>
<protein>
    <recommendedName>
        <fullName evidence="2">26S proteasome complex subunit SEM1</fullName>
    </recommendedName>
</protein>
<dbReference type="InterPro" id="IPR007834">
    <property type="entry name" value="DSS1_SEM1"/>
</dbReference>
<feature type="compositionally biased region" description="Basic and acidic residues" evidence="3">
    <location>
        <begin position="14"/>
        <end position="33"/>
    </location>
</feature>
<comment type="function">
    <text evidence="2">Component of the 26S proteasome, a multiprotein complex involved in the ATP-dependent degradation of ubiquitinated proteins.</text>
</comment>
<dbReference type="GO" id="GO:0043248">
    <property type="term" value="P:proteasome assembly"/>
    <property type="evidence" value="ECO:0007669"/>
    <property type="project" value="UniProtKB-UniRule"/>
</dbReference>
<dbReference type="GO" id="GO:0005634">
    <property type="term" value="C:nucleus"/>
    <property type="evidence" value="ECO:0007669"/>
    <property type="project" value="UniProtKB-SubCell"/>
</dbReference>
<dbReference type="GO" id="GO:0008541">
    <property type="term" value="C:proteasome regulatory particle, lid subcomplex"/>
    <property type="evidence" value="ECO:0007669"/>
    <property type="project" value="UniProtKB-UniRule"/>
</dbReference>
<name>A0AAD5S1Y6_9FUNG</name>
<evidence type="ECO:0000256" key="2">
    <source>
        <dbReference type="RuleBase" id="RU369057"/>
    </source>
</evidence>
<sequence>MAPTSKLTAPPPKPSDKDKANAAEKAKSAESKKKIANALEEDDEFEDFPADAYDDGPDESLEHQWEDTWEDDQEEVDFAAQLKEQESRRTGVAPMAIQ</sequence>
<evidence type="ECO:0000256" key="1">
    <source>
        <dbReference type="ARBA" id="ARBA00034491"/>
    </source>
</evidence>
<comment type="caution">
    <text evidence="4">The sequence shown here is derived from an EMBL/GenBank/DDBJ whole genome shotgun (WGS) entry which is preliminary data.</text>
</comment>
<dbReference type="Proteomes" id="UP001212841">
    <property type="component" value="Unassembled WGS sequence"/>
</dbReference>
<proteinExistence type="inferred from homology"/>
<organism evidence="4 5">
    <name type="scientific">Rhizophlyctis rosea</name>
    <dbReference type="NCBI Taxonomy" id="64517"/>
    <lineage>
        <taxon>Eukaryota</taxon>
        <taxon>Fungi</taxon>
        <taxon>Fungi incertae sedis</taxon>
        <taxon>Chytridiomycota</taxon>
        <taxon>Chytridiomycota incertae sedis</taxon>
        <taxon>Chytridiomycetes</taxon>
        <taxon>Rhizophlyctidales</taxon>
        <taxon>Rhizophlyctidaceae</taxon>
        <taxon>Rhizophlyctis</taxon>
    </lineage>
</organism>
<dbReference type="Pfam" id="PF05160">
    <property type="entry name" value="DSS1_SEM1"/>
    <property type="match status" value="1"/>
</dbReference>
<gene>
    <name evidence="4" type="ORF">HK097_004921</name>
</gene>
<dbReference type="EMBL" id="JADGJD010002317">
    <property type="protein sequence ID" value="KAJ3033252.1"/>
    <property type="molecule type" value="Genomic_DNA"/>
</dbReference>